<comment type="caution">
    <text evidence="2">The sequence shown here is derived from an EMBL/GenBank/DDBJ whole genome shotgun (WGS) entry which is preliminary data.</text>
</comment>
<dbReference type="InterPro" id="IPR002190">
    <property type="entry name" value="MHD_dom"/>
</dbReference>
<dbReference type="AlphaFoldDB" id="A0A9P8Q2G9"/>
<dbReference type="PANTHER" id="PTHR11736">
    <property type="entry name" value="MELANOMA-ASSOCIATED ANTIGEN MAGE ANTIGEN"/>
    <property type="match status" value="1"/>
</dbReference>
<evidence type="ECO:0000259" key="1">
    <source>
        <dbReference type="SMART" id="SM01373"/>
    </source>
</evidence>
<dbReference type="EMBL" id="JAEUBG010004155">
    <property type="protein sequence ID" value="KAH3681912.1"/>
    <property type="molecule type" value="Genomic_DNA"/>
</dbReference>
<evidence type="ECO:0000313" key="3">
    <source>
        <dbReference type="Proteomes" id="UP000774326"/>
    </source>
</evidence>
<proteinExistence type="predicted"/>
<dbReference type="Proteomes" id="UP000774326">
    <property type="component" value="Unassembled WGS sequence"/>
</dbReference>
<dbReference type="Pfam" id="PF01454">
    <property type="entry name" value="MAGE"/>
    <property type="match status" value="1"/>
</dbReference>
<reference evidence="2" key="2">
    <citation type="submission" date="2021-01" db="EMBL/GenBank/DDBJ databases">
        <authorList>
            <person name="Schikora-Tamarit M.A."/>
        </authorList>
    </citation>
    <scope>NUCLEOTIDE SEQUENCE</scope>
    <source>
        <strain evidence="2">CBS2887</strain>
    </source>
</reference>
<dbReference type="GO" id="GO:0005634">
    <property type="term" value="C:nucleus"/>
    <property type="evidence" value="ECO:0007669"/>
    <property type="project" value="TreeGrafter"/>
</dbReference>
<dbReference type="SMART" id="SM01373">
    <property type="entry name" value="MAGE"/>
    <property type="match status" value="1"/>
</dbReference>
<protein>
    <recommendedName>
        <fullName evidence="1">MAGE domain-containing protein</fullName>
    </recommendedName>
</protein>
<gene>
    <name evidence="2" type="ORF">WICPIJ_007108</name>
</gene>
<dbReference type="InterPro" id="IPR041899">
    <property type="entry name" value="MAGE_WH2"/>
</dbReference>
<keyword evidence="3" id="KW-1185">Reference proteome</keyword>
<feature type="domain" description="MAGE" evidence="1">
    <location>
        <begin position="41"/>
        <end position="264"/>
    </location>
</feature>
<organism evidence="2 3">
    <name type="scientific">Wickerhamomyces pijperi</name>
    <name type="common">Yeast</name>
    <name type="synonym">Pichia pijperi</name>
    <dbReference type="NCBI Taxonomy" id="599730"/>
    <lineage>
        <taxon>Eukaryota</taxon>
        <taxon>Fungi</taxon>
        <taxon>Dikarya</taxon>
        <taxon>Ascomycota</taxon>
        <taxon>Saccharomycotina</taxon>
        <taxon>Saccharomycetes</taxon>
        <taxon>Phaffomycetales</taxon>
        <taxon>Wickerhamomycetaceae</taxon>
        <taxon>Wickerhamomyces</taxon>
    </lineage>
</organism>
<sequence length="295" mass="33629">MSDEENYSGDEQEAVYHDDSPKTMSLIEGFSTGSQQAISKIVRTIIALNNNKITINADNIKKAAWNESARLSEVKFKEAFETARLFLDSCLGYKLVDLPAKLSSTAKSPKASSSKTYMLISNIEDEHARFIIESKAQEQGHRLFASELNHERKDYRNDKDLNPTFNSDEKLMNNGVILLILSIIILSENSIMEEELTRIFKDIYGIGEVTKFPIAEINILEFLKILDKQEYVHRKVTRGSTSDQEVVEYMLGRRAKAEFDRDSFISFARIIMDEAEDNQRFLTIVQNSIKAAYDA</sequence>
<dbReference type="OrthoDB" id="205198at2759"/>
<dbReference type="Gene3D" id="1.10.10.1210">
    <property type="entry name" value="MAGE homology domain, winged helix WH2 motif"/>
    <property type="match status" value="1"/>
</dbReference>
<dbReference type="PANTHER" id="PTHR11736:SF14">
    <property type="entry name" value="NSE3 HOMOLOG, SMC5-SMC6 COMPLEX COMPONENT"/>
    <property type="match status" value="1"/>
</dbReference>
<dbReference type="InterPro" id="IPR037445">
    <property type="entry name" value="MAGE"/>
</dbReference>
<reference evidence="2" key="1">
    <citation type="journal article" date="2021" name="Open Biol.">
        <title>Shared evolutionary footprints suggest mitochondrial oxidative damage underlies multiple complex I losses in fungi.</title>
        <authorList>
            <person name="Schikora-Tamarit M.A."/>
            <person name="Marcet-Houben M."/>
            <person name="Nosek J."/>
            <person name="Gabaldon T."/>
        </authorList>
    </citation>
    <scope>NUCLEOTIDE SEQUENCE</scope>
    <source>
        <strain evidence="2">CBS2887</strain>
    </source>
</reference>
<evidence type="ECO:0000313" key="2">
    <source>
        <dbReference type="EMBL" id="KAH3681912.1"/>
    </source>
</evidence>
<name>A0A9P8Q2G9_WICPI</name>
<dbReference type="GO" id="GO:0006281">
    <property type="term" value="P:DNA repair"/>
    <property type="evidence" value="ECO:0007669"/>
    <property type="project" value="TreeGrafter"/>
</dbReference>
<accession>A0A9P8Q2G9</accession>